<name>A0A1M5J0C8_9ACTN</name>
<dbReference type="PROSITE" id="PS00435">
    <property type="entry name" value="PEROXIDASE_1"/>
    <property type="match status" value="1"/>
</dbReference>
<feature type="cross-link" description="Tryptophyl-tyrosyl-methioninium (Tyr-Met) (with Trp-126)" evidence="8">
    <location>
        <begin position="251"/>
        <end position="277"/>
    </location>
</feature>
<dbReference type="PRINTS" id="PR00460">
    <property type="entry name" value="BPEROXIDASE"/>
</dbReference>
<dbReference type="PANTHER" id="PTHR30555">
    <property type="entry name" value="HYDROPEROXIDASE I, BIFUNCTIONAL CATALASE-PEROXIDASE"/>
    <property type="match status" value="1"/>
</dbReference>
<comment type="catalytic activity">
    <reaction evidence="8 9">
        <text>H2O2 + AH2 = A + 2 H2O</text>
        <dbReference type="Rhea" id="RHEA:30275"/>
        <dbReference type="ChEBI" id="CHEBI:13193"/>
        <dbReference type="ChEBI" id="CHEBI:15377"/>
        <dbReference type="ChEBI" id="CHEBI:16240"/>
        <dbReference type="ChEBI" id="CHEBI:17499"/>
        <dbReference type="EC" id="1.11.1.21"/>
    </reaction>
</comment>
<dbReference type="PROSITE" id="PS00436">
    <property type="entry name" value="PEROXIDASE_2"/>
    <property type="match status" value="1"/>
</dbReference>
<dbReference type="InterPro" id="IPR000763">
    <property type="entry name" value="Catalase_peroxidase"/>
</dbReference>
<dbReference type="InterPro" id="IPR010255">
    <property type="entry name" value="Haem_peroxidase_sf"/>
</dbReference>
<comment type="subunit">
    <text evidence="8">Homodimer or homotetramer.</text>
</comment>
<sequence length="758" mass="82682">MSTSPEDTAGVNEPKPYDTTTSPVGTYETESPASESQNPVIPSPVNETGHRPRSNRDWWPNQVDLTVLTKTSPDSDPLAGLDYKAEFAKLDVEAVKRDLVEVMRTSQDWWPADWGHYGPLFIRMSWHAAGTYRMADGRGGGGEGGQRFAPLNSWPDNANLDKARRLLLPVKQKYGRRLSWADLLVLAGNVAHDDMGLPTFGFAFGREDKWQPDEVFWGPEDTWLGDERYAGDDPLDLEAGNLAAVTMGLIYVNPEGPKGSADPVASAHDIRVTFSRMGMNSEETVALIAGGHTFGKTHGGGDPSLVGPEPEGCPVHGNGLGWINQNGTGKGADTITSGLEGAWTPNPTQWDNGYFDMLFGYDWELTRSPAGAKQWQPSNPEAQELVPDAHIAGKKNPPMMTTADMALIKDPEFRAISERFHADPEYFADQYARAWFKLLHRDMGPKSRYLGPDVPAEDLLWQDPVPAVDHELVGEAEIADLKARLLASGLTVPQLVHTAWAAASSYRKTDKRGGANGGRLRLEPQVGWAVNDGVADVIPVIERVKEEFERETGKRVSFADLVVLGGSAAVEKAAADAGVPVTVPFSPGRTDATQETTDTDGMKWLEPRADGFRNWVKPGSKLAPETMLVDKAFMLDLSAKEMTTLVGGLRVLGANSGGTRHGVFTERVGVLSQDFFRTLLDLGVQWRTSADSEDVYEALDAEGAVVRTATAADLVFGSNSILRGIVEVYSSDDAAELFVRDFVAAWTKVMELDRFDLR</sequence>
<keyword evidence="5 8" id="KW-0408">Iron</keyword>
<dbReference type="PANTHER" id="PTHR30555:SF0">
    <property type="entry name" value="CATALASE-PEROXIDASE"/>
    <property type="match status" value="1"/>
</dbReference>
<dbReference type="PROSITE" id="PS50873">
    <property type="entry name" value="PEROXIDASE_4"/>
    <property type="match status" value="2"/>
</dbReference>
<evidence type="ECO:0000256" key="9">
    <source>
        <dbReference type="RuleBase" id="RU003451"/>
    </source>
</evidence>
<keyword evidence="4 8" id="KW-0560">Oxidoreductase</keyword>
<gene>
    <name evidence="8" type="primary">katG</name>
    <name evidence="12" type="ORF">SAMN05444351_2296</name>
</gene>
<feature type="active site" description="Proton acceptor" evidence="8">
    <location>
        <position position="127"/>
    </location>
</feature>
<dbReference type="Pfam" id="PF00141">
    <property type="entry name" value="peroxidase"/>
    <property type="match status" value="2"/>
</dbReference>
<proteinExistence type="inferred from homology"/>
<evidence type="ECO:0000256" key="10">
    <source>
        <dbReference type="SAM" id="MobiDB-lite"/>
    </source>
</evidence>
<dbReference type="GO" id="GO:0046872">
    <property type="term" value="F:metal ion binding"/>
    <property type="evidence" value="ECO:0007669"/>
    <property type="project" value="UniProtKB-KW"/>
</dbReference>
<dbReference type="GO" id="GO:0042744">
    <property type="term" value="P:hydrogen peroxide catabolic process"/>
    <property type="evidence" value="ECO:0007669"/>
    <property type="project" value="UniProtKB-KW"/>
</dbReference>
<dbReference type="Proteomes" id="UP000184471">
    <property type="component" value="Unassembled WGS sequence"/>
</dbReference>
<comment type="catalytic activity">
    <reaction evidence="7 8 9">
        <text>2 H2O2 = O2 + 2 H2O</text>
        <dbReference type="Rhea" id="RHEA:20309"/>
        <dbReference type="ChEBI" id="CHEBI:15377"/>
        <dbReference type="ChEBI" id="CHEBI:15379"/>
        <dbReference type="ChEBI" id="CHEBI:16240"/>
        <dbReference type="EC" id="1.11.1.21"/>
    </reaction>
</comment>
<dbReference type="InterPro" id="IPR019793">
    <property type="entry name" value="Peroxidases_heam-ligand_BS"/>
</dbReference>
<accession>A0A1M5J0C8</accession>
<feature type="region of interest" description="Disordered" evidence="10">
    <location>
        <begin position="1"/>
        <end position="58"/>
    </location>
</feature>
<organism evidence="12 13">
    <name type="scientific">Geodermatophilus nigrescens</name>
    <dbReference type="NCBI Taxonomy" id="1070870"/>
    <lineage>
        <taxon>Bacteria</taxon>
        <taxon>Bacillati</taxon>
        <taxon>Actinomycetota</taxon>
        <taxon>Actinomycetes</taxon>
        <taxon>Geodermatophilales</taxon>
        <taxon>Geodermatophilaceae</taxon>
        <taxon>Geodermatophilus</taxon>
    </lineage>
</organism>
<evidence type="ECO:0000256" key="2">
    <source>
        <dbReference type="ARBA" id="ARBA00022617"/>
    </source>
</evidence>
<comment type="cofactor">
    <cofactor evidence="8">
        <name>heme b</name>
        <dbReference type="ChEBI" id="CHEBI:60344"/>
    </cofactor>
    <text evidence="8">Binds 1 heme b (iron(II)-protoporphyrin IX) group per dimer.</text>
</comment>
<feature type="domain" description="Plant heme peroxidase family profile" evidence="11">
    <location>
        <begin position="540"/>
        <end position="758"/>
    </location>
</feature>
<comment type="function">
    <text evidence="8">Bifunctional enzyme with both catalase and broad-spectrum peroxidase activity.</text>
</comment>
<dbReference type="FunFam" id="1.10.520.10:FF:000002">
    <property type="entry name" value="Catalase-peroxidase"/>
    <property type="match status" value="1"/>
</dbReference>
<protein>
    <recommendedName>
        <fullName evidence="8 9">Catalase-peroxidase</fullName>
        <shortName evidence="8">CP</shortName>
        <ecNumber evidence="8 9">1.11.1.21</ecNumber>
    </recommendedName>
    <alternativeName>
        <fullName evidence="8">Peroxidase/catalase</fullName>
    </alternativeName>
</protein>
<evidence type="ECO:0000256" key="5">
    <source>
        <dbReference type="ARBA" id="ARBA00023004"/>
    </source>
</evidence>
<dbReference type="OrthoDB" id="9759743at2"/>
<dbReference type="SUPFAM" id="SSF48113">
    <property type="entry name" value="Heme-dependent peroxidases"/>
    <property type="match status" value="2"/>
</dbReference>
<keyword evidence="1 8" id="KW-0575">Peroxidase</keyword>
<keyword evidence="3 8" id="KW-0479">Metal-binding</keyword>
<evidence type="ECO:0000256" key="7">
    <source>
        <dbReference type="ARBA" id="ARBA00049145"/>
    </source>
</evidence>
<dbReference type="GO" id="GO:0005829">
    <property type="term" value="C:cytosol"/>
    <property type="evidence" value="ECO:0007669"/>
    <property type="project" value="TreeGrafter"/>
</dbReference>
<comment type="similarity">
    <text evidence="8 9">Belongs to the peroxidase family. Peroxidase/catalase subfamily.</text>
</comment>
<keyword evidence="2 8" id="KW-0349">Heme</keyword>
<evidence type="ECO:0000259" key="11">
    <source>
        <dbReference type="PROSITE" id="PS50873"/>
    </source>
</evidence>
<dbReference type="InterPro" id="IPR019794">
    <property type="entry name" value="Peroxidases_AS"/>
</dbReference>
<dbReference type="Gene3D" id="1.10.520.10">
    <property type="match status" value="2"/>
</dbReference>
<dbReference type="GO" id="GO:0070301">
    <property type="term" value="P:cellular response to hydrogen peroxide"/>
    <property type="evidence" value="ECO:0007669"/>
    <property type="project" value="TreeGrafter"/>
</dbReference>
<feature type="site" description="Transition state stabilizer" evidence="8">
    <location>
        <position position="123"/>
    </location>
</feature>
<dbReference type="HAMAP" id="MF_01961">
    <property type="entry name" value="Catal_peroxid"/>
    <property type="match status" value="1"/>
</dbReference>
<evidence type="ECO:0000256" key="4">
    <source>
        <dbReference type="ARBA" id="ARBA00023002"/>
    </source>
</evidence>
<evidence type="ECO:0000256" key="3">
    <source>
        <dbReference type="ARBA" id="ARBA00022723"/>
    </source>
</evidence>
<dbReference type="RefSeq" id="WP_083628565.1">
    <property type="nucleotide sequence ID" value="NZ_FQVX01000002.1"/>
</dbReference>
<dbReference type="InterPro" id="IPR002016">
    <property type="entry name" value="Haem_peroxidase"/>
</dbReference>
<reference evidence="12 13" key="1">
    <citation type="submission" date="2016-11" db="EMBL/GenBank/DDBJ databases">
        <authorList>
            <person name="Jaros S."/>
            <person name="Januszkiewicz K."/>
            <person name="Wedrychowicz H."/>
        </authorList>
    </citation>
    <scope>NUCLEOTIDE SEQUENCE [LARGE SCALE GENOMIC DNA]</scope>
    <source>
        <strain evidence="12 13">DSM 45408</strain>
    </source>
</reference>
<dbReference type="STRING" id="1070870.SAMN05444351_2296"/>
<dbReference type="GO" id="GO:0020037">
    <property type="term" value="F:heme binding"/>
    <property type="evidence" value="ECO:0007669"/>
    <property type="project" value="InterPro"/>
</dbReference>
<comment type="caution">
    <text evidence="8">Lacks conserved residue(s) required for the propagation of feature annotation.</text>
</comment>
<evidence type="ECO:0000256" key="6">
    <source>
        <dbReference type="ARBA" id="ARBA00023324"/>
    </source>
</evidence>
<dbReference type="EMBL" id="FQVX01000002">
    <property type="protein sequence ID" value="SHG33981.1"/>
    <property type="molecule type" value="Genomic_DNA"/>
</dbReference>
<dbReference type="PRINTS" id="PR00458">
    <property type="entry name" value="PEROXIDASE"/>
</dbReference>
<evidence type="ECO:0000313" key="12">
    <source>
        <dbReference type="EMBL" id="SHG33981.1"/>
    </source>
</evidence>
<feature type="domain" description="Plant heme peroxidase family profile" evidence="11">
    <location>
        <begin position="160"/>
        <end position="438"/>
    </location>
</feature>
<evidence type="ECO:0000256" key="1">
    <source>
        <dbReference type="ARBA" id="ARBA00022559"/>
    </source>
</evidence>
<evidence type="ECO:0000313" key="13">
    <source>
        <dbReference type="Proteomes" id="UP000184471"/>
    </source>
</evidence>
<dbReference type="GO" id="GO:0004096">
    <property type="term" value="F:catalase activity"/>
    <property type="evidence" value="ECO:0007669"/>
    <property type="project" value="UniProtKB-UniRule"/>
</dbReference>
<comment type="PTM">
    <text evidence="8">Formation of the three residue Trp-Tyr-Met cross-link is important for the catalase, but not the peroxidase activity of the enzyme.</text>
</comment>
<dbReference type="AlphaFoldDB" id="A0A1M5J0C8"/>
<feature type="compositionally biased region" description="Polar residues" evidence="10">
    <location>
        <begin position="18"/>
        <end position="40"/>
    </location>
</feature>
<evidence type="ECO:0000256" key="8">
    <source>
        <dbReference type="HAMAP-Rule" id="MF_01961"/>
    </source>
</evidence>
<dbReference type="Gene3D" id="1.10.420.10">
    <property type="entry name" value="Peroxidase, domain 2"/>
    <property type="match status" value="2"/>
</dbReference>
<keyword evidence="6 8" id="KW-0376">Hydrogen peroxide</keyword>
<dbReference type="NCBIfam" id="TIGR00198">
    <property type="entry name" value="cat_per_HPI"/>
    <property type="match status" value="1"/>
</dbReference>
<dbReference type="EC" id="1.11.1.21" evidence="8 9"/>
<dbReference type="NCBIfam" id="NF011635">
    <property type="entry name" value="PRK15061.1"/>
    <property type="match status" value="1"/>
</dbReference>
<keyword evidence="13" id="KW-1185">Reference proteome</keyword>
<feature type="binding site" description="axial binding residue" evidence="8">
    <location>
        <position position="292"/>
    </location>
    <ligand>
        <name>heme b</name>
        <dbReference type="ChEBI" id="CHEBI:60344"/>
    </ligand>
    <ligandPart>
        <name>Fe</name>
        <dbReference type="ChEBI" id="CHEBI:18248"/>
    </ligandPart>
</feature>